<comment type="caution">
    <text evidence="2">The sequence shown here is derived from an EMBL/GenBank/DDBJ whole genome shotgun (WGS) entry which is preliminary data.</text>
</comment>
<dbReference type="EMBL" id="RHHM01000005">
    <property type="protein sequence ID" value="RQM38673.1"/>
    <property type="molecule type" value="Genomic_DNA"/>
</dbReference>
<accession>A0A3N6SFK5</accession>
<dbReference type="InterPro" id="IPR052183">
    <property type="entry name" value="IS_Transposase"/>
</dbReference>
<feature type="domain" description="DDE" evidence="1">
    <location>
        <begin position="56"/>
        <end position="84"/>
    </location>
</feature>
<gene>
    <name evidence="2" type="ORF">EB241_08220</name>
</gene>
<dbReference type="Proteomes" id="UP000279457">
    <property type="component" value="Unassembled WGS sequence"/>
</dbReference>
<evidence type="ECO:0000313" key="3">
    <source>
        <dbReference type="Proteomes" id="UP000279457"/>
    </source>
</evidence>
<evidence type="ECO:0000313" key="2">
    <source>
        <dbReference type="EMBL" id="RQM38673.1"/>
    </source>
</evidence>
<proteinExistence type="predicted"/>
<protein>
    <submittedName>
        <fullName evidence="2">IS6 family transposase</fullName>
    </submittedName>
</protein>
<organism evidence="2 3">
    <name type="scientific">Erwinia psidii</name>
    <dbReference type="NCBI Taxonomy" id="69224"/>
    <lineage>
        <taxon>Bacteria</taxon>
        <taxon>Pseudomonadati</taxon>
        <taxon>Pseudomonadota</taxon>
        <taxon>Gammaproteobacteria</taxon>
        <taxon>Enterobacterales</taxon>
        <taxon>Erwiniaceae</taxon>
        <taxon>Erwinia</taxon>
    </lineage>
</organism>
<evidence type="ECO:0000259" key="1">
    <source>
        <dbReference type="Pfam" id="PF13610"/>
    </source>
</evidence>
<dbReference type="PANTHER" id="PTHR35528">
    <property type="entry name" value="BLL1675 PROTEIN"/>
    <property type="match status" value="1"/>
</dbReference>
<dbReference type="PANTHER" id="PTHR35528:SF3">
    <property type="entry name" value="BLL1675 PROTEIN"/>
    <property type="match status" value="1"/>
</dbReference>
<dbReference type="InterPro" id="IPR032874">
    <property type="entry name" value="DDE_dom"/>
</dbReference>
<dbReference type="AlphaFoldDB" id="A0A3N6SFK5"/>
<dbReference type="Pfam" id="PF13610">
    <property type="entry name" value="DDE_Tnp_IS240"/>
    <property type="match status" value="1"/>
</dbReference>
<name>A0A3N6SFK5_9GAMM</name>
<keyword evidence="3" id="KW-1185">Reference proteome</keyword>
<reference evidence="2 3" key="1">
    <citation type="submission" date="2018-10" db="EMBL/GenBank/DDBJ databases">
        <title>Draft genome sequence for the type isolate of Erwinia psidii, agent causal of bacterial blight in guava (Psidium guajava) and wilt and die-back of Eucalyptus spp.</title>
        <authorList>
            <person name="Hermenegildo P.S."/>
            <person name="Santos S.A."/>
            <person name="Guimaraes L.M.S."/>
            <person name="Vidigal P.M.P."/>
            <person name="Pereira I.C."/>
            <person name="Badel J.L."/>
            <person name="Alfenas-Zerbini P."/>
            <person name="Ferreira M.A.S.V."/>
            <person name="Alfenas A.C."/>
        </authorList>
    </citation>
    <scope>NUCLEOTIDE SEQUENCE [LARGE SCALE GENOMIC DNA]</scope>
    <source>
        <strain evidence="2 3">IBSBF 435</strain>
    </source>
</reference>
<sequence length="97" mass="11126">MLLHSVSAVIWCTRSLQEMMKERGITVDHSTLDRWVIRLVPGLGGGGQHKPTVGRRWRMADMYIKVRGQWKFLYRAVNTDGQRLFVSAPVQTRAVNC</sequence>